<accession>A0A835JJL6</accession>
<gene>
    <name evidence="2" type="ORF">SADUNF_Sadunf13G0089000</name>
</gene>
<keyword evidence="1" id="KW-0732">Signal</keyword>
<feature type="signal peptide" evidence="1">
    <location>
        <begin position="1"/>
        <end position="25"/>
    </location>
</feature>
<sequence length="78" mass="8418">MASFKCAIFTFFIVLAISNINLAQAARHLLQLPPLLSLPNFSRPASTFANYPKSAPAHISNLAHRPTISTEAHIASTS</sequence>
<dbReference type="OrthoDB" id="10482879at2759"/>
<evidence type="ECO:0000313" key="3">
    <source>
        <dbReference type="Proteomes" id="UP000657918"/>
    </source>
</evidence>
<proteinExistence type="predicted"/>
<dbReference type="EMBL" id="JADGMS010000013">
    <property type="protein sequence ID" value="KAF9670631.1"/>
    <property type="molecule type" value="Genomic_DNA"/>
</dbReference>
<feature type="chain" id="PRO_5032960224" evidence="1">
    <location>
        <begin position="26"/>
        <end position="78"/>
    </location>
</feature>
<name>A0A835JJL6_9ROSI</name>
<protein>
    <submittedName>
        <fullName evidence="2">Uncharacterized protein</fullName>
    </submittedName>
</protein>
<dbReference type="Proteomes" id="UP000657918">
    <property type="component" value="Unassembled WGS sequence"/>
</dbReference>
<organism evidence="2 3">
    <name type="scientific">Salix dunnii</name>
    <dbReference type="NCBI Taxonomy" id="1413687"/>
    <lineage>
        <taxon>Eukaryota</taxon>
        <taxon>Viridiplantae</taxon>
        <taxon>Streptophyta</taxon>
        <taxon>Embryophyta</taxon>
        <taxon>Tracheophyta</taxon>
        <taxon>Spermatophyta</taxon>
        <taxon>Magnoliopsida</taxon>
        <taxon>eudicotyledons</taxon>
        <taxon>Gunneridae</taxon>
        <taxon>Pentapetalae</taxon>
        <taxon>rosids</taxon>
        <taxon>fabids</taxon>
        <taxon>Malpighiales</taxon>
        <taxon>Salicaceae</taxon>
        <taxon>Saliceae</taxon>
        <taxon>Salix</taxon>
    </lineage>
</organism>
<evidence type="ECO:0000256" key="1">
    <source>
        <dbReference type="SAM" id="SignalP"/>
    </source>
</evidence>
<evidence type="ECO:0000313" key="2">
    <source>
        <dbReference type="EMBL" id="KAF9670631.1"/>
    </source>
</evidence>
<comment type="caution">
    <text evidence="2">The sequence shown here is derived from an EMBL/GenBank/DDBJ whole genome shotgun (WGS) entry which is preliminary data.</text>
</comment>
<keyword evidence="3" id="KW-1185">Reference proteome</keyword>
<reference evidence="2 3" key="1">
    <citation type="submission" date="2020-10" db="EMBL/GenBank/DDBJ databases">
        <title>Plant Genome Project.</title>
        <authorList>
            <person name="Zhang R.-G."/>
        </authorList>
    </citation>
    <scope>NUCLEOTIDE SEQUENCE [LARGE SCALE GENOMIC DNA]</scope>
    <source>
        <strain evidence="2">FAFU-HL-1</strain>
        <tissue evidence="2">Leaf</tissue>
    </source>
</reference>
<dbReference type="AlphaFoldDB" id="A0A835JJL6"/>